<organism evidence="3 4">
    <name type="scientific">Momordica charantia</name>
    <name type="common">Bitter gourd</name>
    <name type="synonym">Balsam pear</name>
    <dbReference type="NCBI Taxonomy" id="3673"/>
    <lineage>
        <taxon>Eukaryota</taxon>
        <taxon>Viridiplantae</taxon>
        <taxon>Streptophyta</taxon>
        <taxon>Embryophyta</taxon>
        <taxon>Tracheophyta</taxon>
        <taxon>Spermatophyta</taxon>
        <taxon>Magnoliopsida</taxon>
        <taxon>eudicotyledons</taxon>
        <taxon>Gunneridae</taxon>
        <taxon>Pentapetalae</taxon>
        <taxon>rosids</taxon>
        <taxon>fabids</taxon>
        <taxon>Cucurbitales</taxon>
        <taxon>Cucurbitaceae</taxon>
        <taxon>Momordiceae</taxon>
        <taxon>Momordica</taxon>
    </lineage>
</organism>
<dbReference type="GO" id="GO:0005763">
    <property type="term" value="C:mitochondrial small ribosomal subunit"/>
    <property type="evidence" value="ECO:0007669"/>
    <property type="project" value="TreeGrafter"/>
</dbReference>
<dbReference type="PANTHER" id="PTHR13490">
    <property type="entry name" value="MITOCHONDRIAL 28S RIBOSOMAL PROTEIN S28"/>
    <property type="match status" value="1"/>
</dbReference>
<protein>
    <submittedName>
        <fullName evidence="4">Uncharacterized protein LOC111007394</fullName>
    </submittedName>
</protein>
<dbReference type="Pfam" id="PF10213">
    <property type="entry name" value="MRP-S28"/>
    <property type="match status" value="1"/>
</dbReference>
<dbReference type="FunFam" id="3.30.160.20:FF:000055">
    <property type="entry name" value="Ribosomal protein S24/S35"/>
    <property type="match status" value="1"/>
</dbReference>
<reference evidence="4" key="1">
    <citation type="submission" date="2025-08" db="UniProtKB">
        <authorList>
            <consortium name="RefSeq"/>
        </authorList>
    </citation>
    <scope>IDENTIFICATION</scope>
    <source>
        <strain evidence="4">OHB3-1</strain>
    </source>
</reference>
<feature type="region of interest" description="Disordered" evidence="1">
    <location>
        <begin position="44"/>
        <end position="69"/>
    </location>
</feature>
<evidence type="ECO:0000256" key="1">
    <source>
        <dbReference type="SAM" id="MobiDB-lite"/>
    </source>
</evidence>
<keyword evidence="3" id="KW-1185">Reference proteome</keyword>
<evidence type="ECO:0000313" key="4">
    <source>
        <dbReference type="RefSeq" id="XP_022135439.1"/>
    </source>
</evidence>
<feature type="domain" description="Small ribosomal subunit protein mS35 mitochondrial conserved" evidence="2">
    <location>
        <begin position="305"/>
        <end position="384"/>
    </location>
</feature>
<dbReference type="InterPro" id="IPR039848">
    <property type="entry name" value="Ribosomal_mS35_mt"/>
</dbReference>
<dbReference type="GeneID" id="111007394"/>
<name>A0A6J1C1G2_MOMCH</name>
<dbReference type="RefSeq" id="XP_022135439.1">
    <property type="nucleotide sequence ID" value="XM_022279747.1"/>
</dbReference>
<dbReference type="PANTHER" id="PTHR13490:SF0">
    <property type="entry name" value="SMALL RIBOSOMAL SUBUNIT PROTEIN MS35"/>
    <property type="match status" value="1"/>
</dbReference>
<dbReference type="Gene3D" id="3.30.160.20">
    <property type="match status" value="1"/>
</dbReference>
<proteinExistence type="predicted"/>
<dbReference type="GO" id="GO:0003735">
    <property type="term" value="F:structural constituent of ribosome"/>
    <property type="evidence" value="ECO:0007669"/>
    <property type="project" value="InterPro"/>
</dbReference>
<dbReference type="AlphaFoldDB" id="A0A6J1C1G2"/>
<dbReference type="OrthoDB" id="283424at2759"/>
<feature type="compositionally biased region" description="Basic and acidic residues" evidence="1">
    <location>
        <begin position="264"/>
        <end position="282"/>
    </location>
</feature>
<dbReference type="KEGG" id="mcha:111007394"/>
<accession>A0A6J1C1G2</accession>
<feature type="region of interest" description="Disordered" evidence="1">
    <location>
        <begin position="264"/>
        <end position="287"/>
    </location>
</feature>
<sequence length="419" mass="48597">MKWTLLRNVSLRACHHLLNSPTYRPNALPPCLLSAPARSRFRLFSSENDSPPKDSSEGAPKANLAPAQKKGISLDVQDVSNKELKMRIEKYFKGDEEALPSILEAILQRKLAGKHEDTDDELIEELRMQPLDDVKDKEFESDFEELYETDEEIDDLYNARDIVMKKMVKDEYFNMDDKKWDELVEDGIKHGILKDTKECEAILEDMLSWDKLLPDEMKKKVEEKFNELGDMCEKGELEPEEAYSMFKEFEDQMVMEYGKMMEAEGPPKFDETDVPDNKKDLDDPPGEGPILRWQTRVVFAPGGDAWHPKNRKVKLSVTVKELGLSKYQFRRLRELVGKRYHPGKDELTITSERFEHREENRKDCLRTLYSLIEEAGKANKLVEDARASYVKERLRANPQFMERLRAKKMGSQVSSPLPA</sequence>
<evidence type="ECO:0000259" key="2">
    <source>
        <dbReference type="Pfam" id="PF10213"/>
    </source>
</evidence>
<dbReference type="Proteomes" id="UP000504603">
    <property type="component" value="Unplaced"/>
</dbReference>
<dbReference type="GO" id="GO:0032543">
    <property type="term" value="P:mitochondrial translation"/>
    <property type="evidence" value="ECO:0007669"/>
    <property type="project" value="InterPro"/>
</dbReference>
<dbReference type="InterPro" id="IPR019349">
    <property type="entry name" value="Ribosomal_mS35_mit"/>
</dbReference>
<gene>
    <name evidence="4" type="primary">LOC111007394</name>
</gene>
<evidence type="ECO:0000313" key="3">
    <source>
        <dbReference type="Proteomes" id="UP000504603"/>
    </source>
</evidence>